<keyword evidence="4 7" id="KW-1133">Transmembrane helix</keyword>
<keyword evidence="3 7" id="KW-0812">Transmembrane</keyword>
<feature type="transmembrane region" description="Helical" evidence="7">
    <location>
        <begin position="486"/>
        <end position="511"/>
    </location>
</feature>
<evidence type="ECO:0000256" key="2">
    <source>
        <dbReference type="ARBA" id="ARBA00006840"/>
    </source>
</evidence>
<dbReference type="InterPro" id="IPR018499">
    <property type="entry name" value="Tetraspanin/Peripherin"/>
</dbReference>
<dbReference type="PANTHER" id="PTHR19282:SF377">
    <property type="entry name" value="TETRASPANIN"/>
    <property type="match status" value="1"/>
</dbReference>
<protein>
    <submittedName>
        <fullName evidence="8">Tetraspanin-9</fullName>
    </submittedName>
</protein>
<reference evidence="8 9" key="1">
    <citation type="journal article" date="2019" name="Genome Biol. Evol.">
        <title>Whole-Genome Sequencing of the Giant Devil Catfish, Bagarius yarrelli.</title>
        <authorList>
            <person name="Jiang W."/>
            <person name="Lv Y."/>
            <person name="Cheng L."/>
            <person name="Yang K."/>
            <person name="Chao B."/>
            <person name="Wang X."/>
            <person name="Li Y."/>
            <person name="Pan X."/>
            <person name="You X."/>
            <person name="Zhang Y."/>
            <person name="Yang J."/>
            <person name="Li J."/>
            <person name="Zhang X."/>
            <person name="Liu S."/>
            <person name="Sun C."/>
            <person name="Yang J."/>
            <person name="Shi Q."/>
        </authorList>
    </citation>
    <scope>NUCLEOTIDE SEQUENCE [LARGE SCALE GENOMIC DNA]</scope>
    <source>
        <strain evidence="8">JWS20170419001</strain>
        <tissue evidence="8">Muscle</tissue>
    </source>
</reference>
<comment type="caution">
    <text evidence="8">The sequence shown here is derived from an EMBL/GenBank/DDBJ whole genome shotgun (WGS) entry which is preliminary data.</text>
</comment>
<gene>
    <name evidence="8" type="ORF">Baya_11583</name>
</gene>
<keyword evidence="5 7" id="KW-0472">Membrane</keyword>
<dbReference type="PROSITE" id="PS00421">
    <property type="entry name" value="TM4_1"/>
    <property type="match status" value="1"/>
</dbReference>
<feature type="region of interest" description="Disordered" evidence="6">
    <location>
        <begin position="196"/>
        <end position="216"/>
    </location>
</feature>
<comment type="similarity">
    <text evidence="2">Belongs to the tetraspanin (TM4SF) family.</text>
</comment>
<proteinExistence type="inferred from homology"/>
<feature type="compositionally biased region" description="Basic and acidic residues" evidence="6">
    <location>
        <begin position="330"/>
        <end position="345"/>
    </location>
</feature>
<sequence length="617" mass="67702">MLEAIRRTASRASRSVRASTPAKDPVSQLEDLSITCTNEICDKILALYRSEELNRPEGEKTALKSNQESQGRMKSLEEVVSIHRCSSWYTVSSASDSVSTTTEAMAPDCTPSAPQAEKPFSNQFISKASHVVSEVLQKTEQKIAASASPHTSASTSACTETEMNFLMEMAKSTAKEILQNLFVLLVQSLREHLSGVSCSDADQPGAGQEQEFLSDTPNACKQKPVVSEESESLVNVCPETAELDSSLKNIQEFAAAELLLEEATQVASNILVERLSSDISIGLDSSGSGTALLSASSVDLDRLVSEILNQVIREVAQELEVNDVVNGSEARLDEAQVSDADDRAASHSRRSSDVSSNLQSPSELEDKESVNEFIDPEIKPQAPVQKGPLVPLHLFNVVRNHLKGIFSSFSKTDTKTIDAPGVEEEEVRPEVNGDDSKQELVEAEISHLPLSFPSLSVANLLLVAGGVTMVTGFLGCLGALKEQRCLLMTFFVILLLLFLTEAALVLMLGLFHRELDQKAKEDLIERMRDYDSNLGLKKSWDNMQRIFKCCGVSNHTDWYNRTTEGPPPQSCCRDHTPPCHRWEEPCYEKAKAWVLDNITWVLGFGVCLGIVQVKQHL</sequence>
<feature type="region of interest" description="Disordered" evidence="6">
    <location>
        <begin position="330"/>
        <end position="369"/>
    </location>
</feature>
<organism evidence="8 9">
    <name type="scientific">Bagarius yarrelli</name>
    <name type="common">Goonch</name>
    <name type="synonym">Bagrus yarrelli</name>
    <dbReference type="NCBI Taxonomy" id="175774"/>
    <lineage>
        <taxon>Eukaryota</taxon>
        <taxon>Metazoa</taxon>
        <taxon>Chordata</taxon>
        <taxon>Craniata</taxon>
        <taxon>Vertebrata</taxon>
        <taxon>Euteleostomi</taxon>
        <taxon>Actinopterygii</taxon>
        <taxon>Neopterygii</taxon>
        <taxon>Teleostei</taxon>
        <taxon>Ostariophysi</taxon>
        <taxon>Siluriformes</taxon>
        <taxon>Sisoridae</taxon>
        <taxon>Sisorinae</taxon>
        <taxon>Bagarius</taxon>
    </lineage>
</organism>
<dbReference type="OrthoDB" id="10033535at2759"/>
<dbReference type="GO" id="GO:0005886">
    <property type="term" value="C:plasma membrane"/>
    <property type="evidence" value="ECO:0007669"/>
    <property type="project" value="TreeGrafter"/>
</dbReference>
<evidence type="ECO:0000313" key="8">
    <source>
        <dbReference type="EMBL" id="TSQ24016.1"/>
    </source>
</evidence>
<name>A0A556UZN9_BAGYA</name>
<dbReference type="Pfam" id="PF00335">
    <property type="entry name" value="Tetraspanin"/>
    <property type="match status" value="1"/>
</dbReference>
<evidence type="ECO:0000256" key="4">
    <source>
        <dbReference type="ARBA" id="ARBA00022989"/>
    </source>
</evidence>
<evidence type="ECO:0000256" key="3">
    <source>
        <dbReference type="ARBA" id="ARBA00022692"/>
    </source>
</evidence>
<dbReference type="PANTHER" id="PTHR19282">
    <property type="entry name" value="TETRASPANIN"/>
    <property type="match status" value="1"/>
</dbReference>
<dbReference type="EMBL" id="VCAZ01000083">
    <property type="protein sequence ID" value="TSQ24016.1"/>
    <property type="molecule type" value="Genomic_DNA"/>
</dbReference>
<dbReference type="Gene3D" id="1.10.1450.10">
    <property type="entry name" value="Tetraspanin"/>
    <property type="match status" value="1"/>
</dbReference>
<evidence type="ECO:0000256" key="7">
    <source>
        <dbReference type="SAM" id="Phobius"/>
    </source>
</evidence>
<dbReference type="PRINTS" id="PR00259">
    <property type="entry name" value="TMFOUR"/>
</dbReference>
<dbReference type="SUPFAM" id="SSF48652">
    <property type="entry name" value="Tetraspanin"/>
    <property type="match status" value="1"/>
</dbReference>
<evidence type="ECO:0000256" key="5">
    <source>
        <dbReference type="ARBA" id="ARBA00023136"/>
    </source>
</evidence>
<dbReference type="AlphaFoldDB" id="A0A556UZN9"/>
<evidence type="ECO:0000256" key="6">
    <source>
        <dbReference type="SAM" id="MobiDB-lite"/>
    </source>
</evidence>
<accession>A0A556UZN9</accession>
<dbReference type="Proteomes" id="UP000319801">
    <property type="component" value="Unassembled WGS sequence"/>
</dbReference>
<feature type="transmembrane region" description="Helical" evidence="7">
    <location>
        <begin position="457"/>
        <end position="480"/>
    </location>
</feature>
<evidence type="ECO:0000313" key="9">
    <source>
        <dbReference type="Proteomes" id="UP000319801"/>
    </source>
</evidence>
<keyword evidence="9" id="KW-1185">Reference proteome</keyword>
<dbReference type="InterPro" id="IPR008952">
    <property type="entry name" value="Tetraspanin_EC2_sf"/>
</dbReference>
<feature type="compositionally biased region" description="Low complexity" evidence="6">
    <location>
        <begin position="10"/>
        <end position="19"/>
    </location>
</feature>
<comment type="subcellular location">
    <subcellularLocation>
        <location evidence="1">Membrane</location>
        <topology evidence="1">Multi-pass membrane protein</topology>
    </subcellularLocation>
</comment>
<evidence type="ECO:0000256" key="1">
    <source>
        <dbReference type="ARBA" id="ARBA00004141"/>
    </source>
</evidence>
<dbReference type="CDD" id="cd03165">
    <property type="entry name" value="NET-5_like_LEL"/>
    <property type="match status" value="1"/>
</dbReference>
<feature type="region of interest" description="Disordered" evidence="6">
    <location>
        <begin position="1"/>
        <end position="28"/>
    </location>
</feature>
<dbReference type="InterPro" id="IPR018503">
    <property type="entry name" value="Tetraspanin_CS"/>
</dbReference>